<evidence type="ECO:0000256" key="3">
    <source>
        <dbReference type="SAM" id="SignalP"/>
    </source>
</evidence>
<proteinExistence type="inferred from homology"/>
<organism evidence="5 6">
    <name type="scientific">Mesobaculum littorinae</name>
    <dbReference type="NCBI Taxonomy" id="2486419"/>
    <lineage>
        <taxon>Bacteria</taxon>
        <taxon>Pseudomonadati</taxon>
        <taxon>Pseudomonadota</taxon>
        <taxon>Alphaproteobacteria</taxon>
        <taxon>Rhodobacterales</taxon>
        <taxon>Roseobacteraceae</taxon>
        <taxon>Mesobaculum</taxon>
    </lineage>
</organism>
<feature type="compositionally biased region" description="Low complexity" evidence="2">
    <location>
        <begin position="255"/>
        <end position="264"/>
    </location>
</feature>
<feature type="compositionally biased region" description="Low complexity" evidence="2">
    <location>
        <begin position="234"/>
        <end position="246"/>
    </location>
</feature>
<evidence type="ECO:0000313" key="6">
    <source>
        <dbReference type="Proteomes" id="UP000285908"/>
    </source>
</evidence>
<feature type="compositionally biased region" description="Basic and acidic residues" evidence="2">
    <location>
        <begin position="220"/>
        <end position="233"/>
    </location>
</feature>
<dbReference type="Proteomes" id="UP000285908">
    <property type="component" value="Unassembled WGS sequence"/>
</dbReference>
<evidence type="ECO:0000313" key="5">
    <source>
        <dbReference type="EMBL" id="RVV96886.1"/>
    </source>
</evidence>
<dbReference type="OrthoDB" id="5945995at2"/>
<feature type="signal peptide" evidence="3">
    <location>
        <begin position="1"/>
        <end position="21"/>
    </location>
</feature>
<comment type="caution">
    <text evidence="5">The sequence shown here is derived from an EMBL/GenBank/DDBJ whole genome shotgun (WGS) entry which is preliminary data.</text>
</comment>
<dbReference type="Gene3D" id="1.10.530.10">
    <property type="match status" value="1"/>
</dbReference>
<gene>
    <name evidence="5" type="ORF">EKE94_16210</name>
</gene>
<dbReference type="RefSeq" id="WP_127907680.1">
    <property type="nucleotide sequence ID" value="NZ_RQXX01000007.1"/>
</dbReference>
<feature type="region of interest" description="Disordered" evidence="2">
    <location>
        <begin position="205"/>
        <end position="277"/>
    </location>
</feature>
<comment type="similarity">
    <text evidence="1">Belongs to the virb1 family.</text>
</comment>
<dbReference type="SUPFAM" id="SSF53955">
    <property type="entry name" value="Lysozyme-like"/>
    <property type="match status" value="1"/>
</dbReference>
<feature type="compositionally biased region" description="Gly residues" evidence="2">
    <location>
        <begin position="265"/>
        <end position="275"/>
    </location>
</feature>
<dbReference type="InterPro" id="IPR008258">
    <property type="entry name" value="Transglycosylase_SLT_dom_1"/>
</dbReference>
<dbReference type="CDD" id="cd13400">
    <property type="entry name" value="LT_IagB-like"/>
    <property type="match status" value="1"/>
</dbReference>
<feature type="domain" description="Transglycosylase SLT" evidence="4">
    <location>
        <begin position="113"/>
        <end position="175"/>
    </location>
</feature>
<evidence type="ECO:0000256" key="1">
    <source>
        <dbReference type="ARBA" id="ARBA00009387"/>
    </source>
</evidence>
<protein>
    <submittedName>
        <fullName evidence="5">Lytic transglycosylase domain-containing protein</fullName>
    </submittedName>
</protein>
<keyword evidence="3" id="KW-0732">Signal</keyword>
<dbReference type="Pfam" id="PF01464">
    <property type="entry name" value="SLT"/>
    <property type="match status" value="1"/>
</dbReference>
<dbReference type="AlphaFoldDB" id="A0A438ADV1"/>
<keyword evidence="6" id="KW-1185">Reference proteome</keyword>
<sequence length="299" mass="31160">MRGLAALVLALALALPHAARANWQGFYAAPAGGGTPRAAASGQPAEAICVREILKAQLRHGIPGNLLLGIGLQETGTTRGGQLTVWPYAVNAAGEGRIFDSRADAMGWVSQRQAEGVESIDVGCMQINLRWHPDAFATLEDGFDPAVNVDYAARFLRGLYDKTGDWVLAAGSYHSFSPEKREIYLSALARNQQVANDRIDGFRMLAGAGRGPQDSASRPAADHGARDTADRRTPSTTPARTAPARTGPIWTSALSGGALPKAGPSGAGLPGGGRRGIYSGAELEPVLPLFTRVPAGSGG</sequence>
<accession>A0A438ADV1</accession>
<dbReference type="InterPro" id="IPR023346">
    <property type="entry name" value="Lysozyme-like_dom_sf"/>
</dbReference>
<feature type="chain" id="PRO_5019434440" evidence="3">
    <location>
        <begin position="22"/>
        <end position="299"/>
    </location>
</feature>
<dbReference type="EMBL" id="RQXX01000007">
    <property type="protein sequence ID" value="RVV96886.1"/>
    <property type="molecule type" value="Genomic_DNA"/>
</dbReference>
<name>A0A438ADV1_9RHOB</name>
<evidence type="ECO:0000256" key="2">
    <source>
        <dbReference type="SAM" id="MobiDB-lite"/>
    </source>
</evidence>
<evidence type="ECO:0000259" key="4">
    <source>
        <dbReference type="Pfam" id="PF01464"/>
    </source>
</evidence>
<reference evidence="5 6" key="1">
    <citation type="submission" date="2018-11" db="EMBL/GenBank/DDBJ databases">
        <title>Mesobaculum littorinae gen. nov., sp. nov., isolated from Littorina scabra that represents a novel genus of the order Rhodobacteraceae.</title>
        <authorList>
            <person name="Li F."/>
        </authorList>
    </citation>
    <scope>NUCLEOTIDE SEQUENCE [LARGE SCALE GENOMIC DNA]</scope>
    <source>
        <strain evidence="5 6">M0103</strain>
    </source>
</reference>